<evidence type="ECO:0000256" key="2">
    <source>
        <dbReference type="ARBA" id="ARBA00023239"/>
    </source>
</evidence>
<dbReference type="EC" id="4.1.2.17" evidence="5"/>
<dbReference type="InterPro" id="IPR050197">
    <property type="entry name" value="Aldolase_class_II_sugar_metab"/>
</dbReference>
<dbReference type="PANTHER" id="PTHR22789:SF0">
    <property type="entry name" value="3-OXO-TETRONATE 4-PHOSPHATE DECARBOXYLASE-RELATED"/>
    <property type="match status" value="1"/>
</dbReference>
<dbReference type="GO" id="GO:0008738">
    <property type="term" value="F:L-fuculose-phosphate aldolase activity"/>
    <property type="evidence" value="ECO:0007669"/>
    <property type="project" value="UniProtKB-EC"/>
</dbReference>
<keyword evidence="1" id="KW-0479">Metal-binding</keyword>
<dbReference type="Proteomes" id="UP000572635">
    <property type="component" value="Unassembled WGS sequence"/>
</dbReference>
<evidence type="ECO:0000256" key="1">
    <source>
        <dbReference type="ARBA" id="ARBA00022723"/>
    </source>
</evidence>
<evidence type="ECO:0000313" key="6">
    <source>
        <dbReference type="Proteomes" id="UP000572635"/>
    </source>
</evidence>
<dbReference type="GO" id="GO:0019323">
    <property type="term" value="P:pentose catabolic process"/>
    <property type="evidence" value="ECO:0007669"/>
    <property type="project" value="TreeGrafter"/>
</dbReference>
<dbReference type="SUPFAM" id="SSF53639">
    <property type="entry name" value="AraD/HMP-PK domain-like"/>
    <property type="match status" value="1"/>
</dbReference>
<evidence type="ECO:0000259" key="4">
    <source>
        <dbReference type="SMART" id="SM01007"/>
    </source>
</evidence>
<accession>A0A7W8QS98</accession>
<feature type="region of interest" description="Disordered" evidence="3">
    <location>
        <begin position="1"/>
        <end position="23"/>
    </location>
</feature>
<feature type="domain" description="Class II aldolase/adducin N-terminal" evidence="4">
    <location>
        <begin position="31"/>
        <end position="208"/>
    </location>
</feature>
<organism evidence="5 6">
    <name type="scientific">Nocardiopsis composta</name>
    <dbReference type="NCBI Taxonomy" id="157465"/>
    <lineage>
        <taxon>Bacteria</taxon>
        <taxon>Bacillati</taxon>
        <taxon>Actinomycetota</taxon>
        <taxon>Actinomycetes</taxon>
        <taxon>Streptosporangiales</taxon>
        <taxon>Nocardiopsidaceae</taxon>
        <taxon>Nocardiopsis</taxon>
    </lineage>
</organism>
<reference evidence="5 6" key="1">
    <citation type="submission" date="2020-08" db="EMBL/GenBank/DDBJ databases">
        <title>Sequencing the genomes of 1000 actinobacteria strains.</title>
        <authorList>
            <person name="Klenk H.-P."/>
        </authorList>
    </citation>
    <scope>NUCLEOTIDE SEQUENCE [LARGE SCALE GENOMIC DNA]</scope>
    <source>
        <strain evidence="5 6">DSM 44551</strain>
    </source>
</reference>
<sequence length="242" mass="24789">MSGTGGDGSDRRTGAAAEGTEAPMRCERERRAVVDAARTLVAEGLVVGTAGNVSLRAGDGEDALVAVTPSGLDYAAMTPDLIGLHRPDGTAVDAPLAPTSEMGMHLEVYARTAARAVVHTHSPSAAALSVLVEEVPPIHYYLALFGGRVPVVGYAPYGSAELAEAAAGALEGAGGCLLGNHGAVTVGADLGQALERARHLEWLCEVSLRVLGAGRPYRALSAEEMAEVGARIGGYGQRPPER</sequence>
<dbReference type="PANTHER" id="PTHR22789">
    <property type="entry name" value="FUCULOSE PHOSPHATE ALDOLASE"/>
    <property type="match status" value="1"/>
</dbReference>
<dbReference type="InterPro" id="IPR036409">
    <property type="entry name" value="Aldolase_II/adducin_N_sf"/>
</dbReference>
<dbReference type="EMBL" id="JACHDB010000002">
    <property type="protein sequence ID" value="MBB5435541.1"/>
    <property type="molecule type" value="Genomic_DNA"/>
</dbReference>
<protein>
    <submittedName>
        <fullName evidence="5">L-fuculose-phosphate aldolase</fullName>
        <ecNumber evidence="5">4.1.2.17</ecNumber>
    </submittedName>
</protein>
<dbReference type="RefSeq" id="WP_312893912.1">
    <property type="nucleotide sequence ID" value="NZ_BAAAJD010000026.1"/>
</dbReference>
<proteinExistence type="predicted"/>
<evidence type="ECO:0000313" key="5">
    <source>
        <dbReference type="EMBL" id="MBB5435541.1"/>
    </source>
</evidence>
<keyword evidence="6" id="KW-1185">Reference proteome</keyword>
<dbReference type="GO" id="GO:0005829">
    <property type="term" value="C:cytosol"/>
    <property type="evidence" value="ECO:0007669"/>
    <property type="project" value="TreeGrafter"/>
</dbReference>
<gene>
    <name evidence="5" type="ORF">HDA36_005689</name>
</gene>
<dbReference type="AlphaFoldDB" id="A0A7W8QS98"/>
<name>A0A7W8QS98_9ACTN</name>
<dbReference type="Gene3D" id="3.40.225.10">
    <property type="entry name" value="Class II aldolase/adducin N-terminal domain"/>
    <property type="match status" value="1"/>
</dbReference>
<evidence type="ECO:0000256" key="3">
    <source>
        <dbReference type="SAM" id="MobiDB-lite"/>
    </source>
</evidence>
<dbReference type="Pfam" id="PF00596">
    <property type="entry name" value="Aldolase_II"/>
    <property type="match status" value="1"/>
</dbReference>
<comment type="caution">
    <text evidence="5">The sequence shown here is derived from an EMBL/GenBank/DDBJ whole genome shotgun (WGS) entry which is preliminary data.</text>
</comment>
<dbReference type="GO" id="GO:0046872">
    <property type="term" value="F:metal ion binding"/>
    <property type="evidence" value="ECO:0007669"/>
    <property type="project" value="UniProtKB-KW"/>
</dbReference>
<dbReference type="SMART" id="SM01007">
    <property type="entry name" value="Aldolase_II"/>
    <property type="match status" value="1"/>
</dbReference>
<keyword evidence="2 5" id="KW-0456">Lyase</keyword>
<dbReference type="InterPro" id="IPR001303">
    <property type="entry name" value="Aldolase_II/adducin_N"/>
</dbReference>